<organism evidence="1 2">
    <name type="scientific">Streptomyces rubradiris</name>
    <name type="common">Streptomyces achromogenes subsp. rubradiris</name>
    <dbReference type="NCBI Taxonomy" id="285531"/>
    <lineage>
        <taxon>Bacteria</taxon>
        <taxon>Bacillati</taxon>
        <taxon>Actinomycetota</taxon>
        <taxon>Actinomycetes</taxon>
        <taxon>Kitasatosporales</taxon>
        <taxon>Streptomycetaceae</taxon>
        <taxon>Streptomyces</taxon>
    </lineage>
</organism>
<gene>
    <name evidence="1" type="ORF">Srubr_02290</name>
</gene>
<evidence type="ECO:0000313" key="1">
    <source>
        <dbReference type="EMBL" id="GHI50383.1"/>
    </source>
</evidence>
<keyword evidence="2" id="KW-1185">Reference proteome</keyword>
<dbReference type="EMBL" id="BNEA01000001">
    <property type="protein sequence ID" value="GHI50383.1"/>
    <property type="molecule type" value="Genomic_DNA"/>
</dbReference>
<dbReference type="Proteomes" id="UP000646738">
    <property type="component" value="Unassembled WGS sequence"/>
</dbReference>
<proteinExistence type="predicted"/>
<sequence length="63" mass="7219">MHTYTVRLTVESRTGHSWTPVTATCNGIIAAANWRDRMRAWCDTHPLPAGLEFVIPLPRLHRH</sequence>
<comment type="caution">
    <text evidence="1">The sequence shown here is derived from an EMBL/GenBank/DDBJ whole genome shotgun (WGS) entry which is preliminary data.</text>
</comment>
<accession>A0ABQ3R3I5</accession>
<name>A0ABQ3R3I5_STRRR</name>
<protein>
    <submittedName>
        <fullName evidence="1">Uncharacterized protein</fullName>
    </submittedName>
</protein>
<dbReference type="RefSeq" id="WP_189999674.1">
    <property type="nucleotide sequence ID" value="NZ_BNCB01000032.1"/>
</dbReference>
<reference evidence="2" key="1">
    <citation type="submission" date="2023-07" db="EMBL/GenBank/DDBJ databases">
        <title>Whole genome shotgun sequence of Streptomyces achromogenes subsp. rubradiris NBRC 14000.</title>
        <authorList>
            <person name="Komaki H."/>
            <person name="Tamura T."/>
        </authorList>
    </citation>
    <scope>NUCLEOTIDE SEQUENCE [LARGE SCALE GENOMIC DNA]</scope>
    <source>
        <strain evidence="2">NBRC 14000</strain>
    </source>
</reference>
<evidence type="ECO:0000313" key="2">
    <source>
        <dbReference type="Proteomes" id="UP000646738"/>
    </source>
</evidence>